<evidence type="ECO:0000313" key="4">
    <source>
        <dbReference type="EMBL" id="THU55846.1"/>
    </source>
</evidence>
<feature type="domain" description="AB hydrolase-1" evidence="3">
    <location>
        <begin position="59"/>
        <end position="175"/>
    </location>
</feature>
<dbReference type="AlphaFoldDB" id="A0A4V4H5F9"/>
<dbReference type="InterPro" id="IPR000073">
    <property type="entry name" value="AB_hydrolase_1"/>
</dbReference>
<dbReference type="SUPFAM" id="SSF53474">
    <property type="entry name" value="alpha/beta-Hydrolases"/>
    <property type="match status" value="1"/>
</dbReference>
<dbReference type="InterPro" id="IPR052370">
    <property type="entry name" value="Meta-cleavage_hydrolase"/>
</dbReference>
<dbReference type="STRING" id="52838.A0A4V4H5F9"/>
<sequence length="429" mass="47539">MGFSMVWVIDLLIHLVYKAAGLRPHTVALDDDTTVHCWISSSLLPPSSAIRSKEKKAKPLLLLIHGFGPRGTWQWSRQIWHLAARFDLVVPDLLFFGGSTTRSPIRSEAFQAAAIARLLAVLGVGPPHRARVSVAGTSYGGFVAYHVARALGPEWVERVVIASSDVLKGPDDDRALLERAGGARSIDELLLPRTTADLRRLARLAVYRPPLFVPEFILRDMLQVNVPILGILQTRSPILIFPRPCILNSGNTKITPTLHLVVYQSLSLSVHRPPSTWGGGKATEGRTWRGRRKEKEEEEEGKRQMTGKQGRGGGGEVRVAMTTTTENLFTDNLEEKLELIKGVTVANKDEFHLTPLPQQVLIIWGEHDQIFPVAKAIELQKRLGENARLEVLQNTGHLPQMEDANGFNKLLFSFLLGASQPSLSSRVRD</sequence>
<evidence type="ECO:0000256" key="2">
    <source>
        <dbReference type="SAM" id="SignalP"/>
    </source>
</evidence>
<organism evidence="4 5">
    <name type="scientific">Musa balbisiana</name>
    <name type="common">Banana</name>
    <dbReference type="NCBI Taxonomy" id="52838"/>
    <lineage>
        <taxon>Eukaryota</taxon>
        <taxon>Viridiplantae</taxon>
        <taxon>Streptophyta</taxon>
        <taxon>Embryophyta</taxon>
        <taxon>Tracheophyta</taxon>
        <taxon>Spermatophyta</taxon>
        <taxon>Magnoliopsida</taxon>
        <taxon>Liliopsida</taxon>
        <taxon>Zingiberales</taxon>
        <taxon>Musaceae</taxon>
        <taxon>Musa</taxon>
    </lineage>
</organism>
<dbReference type="PANTHER" id="PTHR43139">
    <property type="entry name" value="SI:DKEY-122A22.2"/>
    <property type="match status" value="1"/>
</dbReference>
<evidence type="ECO:0000259" key="3">
    <source>
        <dbReference type="Pfam" id="PF00561"/>
    </source>
</evidence>
<dbReference type="Gene3D" id="3.40.50.1820">
    <property type="entry name" value="alpha/beta hydrolase"/>
    <property type="match status" value="2"/>
</dbReference>
<accession>A0A4V4H5F9</accession>
<proteinExistence type="predicted"/>
<protein>
    <recommendedName>
        <fullName evidence="3">AB hydrolase-1 domain-containing protein</fullName>
    </recommendedName>
</protein>
<gene>
    <name evidence="4" type="ORF">C4D60_Mb11t10940</name>
</gene>
<reference evidence="4 5" key="1">
    <citation type="journal article" date="2019" name="Nat. Plants">
        <title>Genome sequencing of Musa balbisiana reveals subgenome evolution and function divergence in polyploid bananas.</title>
        <authorList>
            <person name="Yao X."/>
        </authorList>
    </citation>
    <scope>NUCLEOTIDE SEQUENCE [LARGE SCALE GENOMIC DNA]</scope>
    <source>
        <strain evidence="5">cv. DH-PKW</strain>
        <tissue evidence="4">Leaves</tissue>
    </source>
</reference>
<dbReference type="Proteomes" id="UP000317650">
    <property type="component" value="Chromosome 11"/>
</dbReference>
<name>A0A4V4H5F9_MUSBA</name>
<feature type="chain" id="PRO_5020270996" description="AB hydrolase-1 domain-containing protein" evidence="2">
    <location>
        <begin position="22"/>
        <end position="429"/>
    </location>
</feature>
<dbReference type="InterPro" id="IPR029058">
    <property type="entry name" value="AB_hydrolase_fold"/>
</dbReference>
<evidence type="ECO:0000256" key="1">
    <source>
        <dbReference type="SAM" id="MobiDB-lite"/>
    </source>
</evidence>
<evidence type="ECO:0000313" key="5">
    <source>
        <dbReference type="Proteomes" id="UP000317650"/>
    </source>
</evidence>
<keyword evidence="5" id="KW-1185">Reference proteome</keyword>
<comment type="caution">
    <text evidence="4">The sequence shown here is derived from an EMBL/GenBank/DDBJ whole genome shotgun (WGS) entry which is preliminary data.</text>
</comment>
<feature type="signal peptide" evidence="2">
    <location>
        <begin position="1"/>
        <end position="21"/>
    </location>
</feature>
<dbReference type="EMBL" id="PYDT01000007">
    <property type="protein sequence ID" value="THU55846.1"/>
    <property type="molecule type" value="Genomic_DNA"/>
</dbReference>
<feature type="region of interest" description="Disordered" evidence="1">
    <location>
        <begin position="274"/>
        <end position="316"/>
    </location>
</feature>
<dbReference type="Pfam" id="PF00561">
    <property type="entry name" value="Abhydrolase_1"/>
    <property type="match status" value="1"/>
</dbReference>
<dbReference type="PANTHER" id="PTHR43139:SF52">
    <property type="entry name" value="SI:DKEY-122A22.2"/>
    <property type="match status" value="1"/>
</dbReference>
<keyword evidence="2" id="KW-0732">Signal</keyword>